<comment type="caution">
    <text evidence="8">The sequence shown here is derived from an EMBL/GenBank/DDBJ whole genome shotgun (WGS) entry which is preliminary data.</text>
</comment>
<dbReference type="InterPro" id="IPR050306">
    <property type="entry name" value="PfkB_Carbo_kinase"/>
</dbReference>
<dbReference type="InterPro" id="IPR029056">
    <property type="entry name" value="Ribokinase-like"/>
</dbReference>
<dbReference type="PANTHER" id="PTHR43085">
    <property type="entry name" value="HEXOKINASE FAMILY MEMBER"/>
    <property type="match status" value="1"/>
</dbReference>
<proteinExistence type="inferred from homology"/>
<evidence type="ECO:0000256" key="4">
    <source>
        <dbReference type="ARBA" id="ARBA00022777"/>
    </source>
</evidence>
<dbReference type="Proteomes" id="UP000640485">
    <property type="component" value="Unassembled WGS sequence"/>
</dbReference>
<dbReference type="InterPro" id="IPR011611">
    <property type="entry name" value="PfkB_dom"/>
</dbReference>
<evidence type="ECO:0000259" key="6">
    <source>
        <dbReference type="Pfam" id="PF00294"/>
    </source>
</evidence>
<dbReference type="PROSITE" id="PS00583">
    <property type="entry name" value="PFKB_KINASES_1"/>
    <property type="match status" value="1"/>
</dbReference>
<keyword evidence="2 8" id="KW-0808">Transferase</keyword>
<organism evidence="8 9">
    <name type="scientific">Paracoccus caeni</name>
    <dbReference type="NCBI Taxonomy" id="657651"/>
    <lineage>
        <taxon>Bacteria</taxon>
        <taxon>Pseudomonadati</taxon>
        <taxon>Pseudomonadota</taxon>
        <taxon>Alphaproteobacteria</taxon>
        <taxon>Rhodobacterales</taxon>
        <taxon>Paracoccaceae</taxon>
        <taxon>Paracoccus</taxon>
    </lineage>
</organism>
<dbReference type="RefSeq" id="WP_200688351.1">
    <property type="nucleotide sequence ID" value="NZ_JAEPRQ010000007.1"/>
</dbReference>
<dbReference type="CDD" id="cd01166">
    <property type="entry name" value="KdgK"/>
    <property type="match status" value="1"/>
</dbReference>
<evidence type="ECO:0000313" key="8">
    <source>
        <dbReference type="EMBL" id="MBK4217535.1"/>
    </source>
</evidence>
<dbReference type="GO" id="GO:0047590">
    <property type="term" value="F:5-dehydro-2-deoxygluconokinase activity"/>
    <property type="evidence" value="ECO:0007669"/>
    <property type="project" value="UniProtKB-EC"/>
</dbReference>
<evidence type="ECO:0000256" key="1">
    <source>
        <dbReference type="ARBA" id="ARBA00010688"/>
    </source>
</evidence>
<evidence type="ECO:0000313" key="9">
    <source>
        <dbReference type="Proteomes" id="UP000640485"/>
    </source>
</evidence>
<dbReference type="Pfam" id="PF09863">
    <property type="entry name" value="DUF2090"/>
    <property type="match status" value="1"/>
</dbReference>
<dbReference type="AlphaFoldDB" id="A0A934SES8"/>
<dbReference type="PANTHER" id="PTHR43085:SF49">
    <property type="entry name" value="5-DEHYDRO-2-DEOXYGLUCONOKINASE"/>
    <property type="match status" value="1"/>
</dbReference>
<protein>
    <submittedName>
        <fullName evidence="8">5-dehydro-2-deoxygluconokinase</fullName>
        <ecNumber evidence="8">2.7.1.92</ecNumber>
    </submittedName>
</protein>
<sequence>MKTLDVITIGRSSVDLYGQQVGGRLEDMGSFAKYIGGSPTNIACGTARLGLRSAVITRVGDEHMGRFIREQLQREGVDTQGVATDPERLTALVILGIRDEDSFPLIFYRENCADMALTEADIAEDFIASSRSVLATGTHLSNPRTEAAVLKALNLARKHGAQTALDIDYRPNLWGMAGHGDGESRFVESAAVTAKLQSTLHLFDLIVGTEEEFHIAGGTTDTIAALRAVRAVTNATLICKRGASGAVAFTGAIPSSLDEGEAGPGFPIEVFNVLGAGDGFFSGLLKGWLDGEDWPTALKYANACGAFAVSRHGCTPAYPSLTELEFFLKRGIIRPDLRHDQKLEQLHWSTNRHGDWSTMRVFAFDHRIQLEKMDGYTLEKGGAFKELCLAATLQVADGKPGYGILCDNRIGRRALHKASGTGLWIARPCEWPGPWPLELEPELGLDNGKLSEWARDNVVKLLCFCHPDDDAEIRLQQEETVKRLYQAARRNGLEFLLEIIPSKRGPVDDQTTATLIRQFYSIGVYPDWWKLEPLRSPAAWQNAITAITDNDPHTRGIVVLGLDAPEADLAASFQIAAGFDLVKGFAVGRTIFGEVAAAWMKGELSDDAAIAQMAERYQRLCDIWDRARSAAEEAAA</sequence>
<dbReference type="InterPro" id="IPR030830">
    <property type="entry name" value="Myo_inos_IolC"/>
</dbReference>
<name>A0A934SES8_9RHOB</name>
<keyword evidence="9" id="KW-1185">Reference proteome</keyword>
<feature type="domain" description="DUF2090" evidence="7">
    <location>
        <begin position="323"/>
        <end position="627"/>
    </location>
</feature>
<dbReference type="InterPro" id="IPR018659">
    <property type="entry name" value="DUF2090"/>
</dbReference>
<dbReference type="InterPro" id="IPR023314">
    <property type="entry name" value="Myo_inos_IolC-like_sf"/>
</dbReference>
<accession>A0A934SES8</accession>
<keyword evidence="4" id="KW-0418">Kinase</keyword>
<evidence type="ECO:0000256" key="2">
    <source>
        <dbReference type="ARBA" id="ARBA00022679"/>
    </source>
</evidence>
<dbReference type="Pfam" id="PF00294">
    <property type="entry name" value="PfkB"/>
    <property type="match status" value="1"/>
</dbReference>
<dbReference type="NCBIfam" id="TIGR04382">
    <property type="entry name" value="myo_inos_iolC_N"/>
    <property type="match status" value="1"/>
</dbReference>
<dbReference type="InterPro" id="IPR013785">
    <property type="entry name" value="Aldolase_TIM"/>
</dbReference>
<evidence type="ECO:0000256" key="5">
    <source>
        <dbReference type="ARBA" id="ARBA00022840"/>
    </source>
</evidence>
<comment type="similarity">
    <text evidence="1">Belongs to the carbohydrate kinase PfkB family.</text>
</comment>
<keyword evidence="5" id="KW-0067">ATP-binding</keyword>
<evidence type="ECO:0000259" key="7">
    <source>
        <dbReference type="Pfam" id="PF09863"/>
    </source>
</evidence>
<dbReference type="InterPro" id="IPR002173">
    <property type="entry name" value="Carboh/pur_kinase_PfkB_CS"/>
</dbReference>
<keyword evidence="3" id="KW-0547">Nucleotide-binding</keyword>
<reference evidence="8" key="1">
    <citation type="submission" date="2021-01" db="EMBL/GenBank/DDBJ databases">
        <title>Paracoccus amoyensis sp. nov., isolated from the surface seawater along the coast of Xiamen Island, China.</title>
        <authorList>
            <person name="Lyu L."/>
        </authorList>
    </citation>
    <scope>NUCLEOTIDE SEQUENCE</scope>
    <source>
        <strain evidence="8">MJ17</strain>
    </source>
</reference>
<dbReference type="EC" id="2.7.1.92" evidence="8"/>
<dbReference type="PROSITE" id="PS00584">
    <property type="entry name" value="PFKB_KINASES_2"/>
    <property type="match status" value="1"/>
</dbReference>
<dbReference type="EMBL" id="JAEPRQ010000007">
    <property type="protein sequence ID" value="MBK4217535.1"/>
    <property type="molecule type" value="Genomic_DNA"/>
</dbReference>
<dbReference type="GO" id="GO:0005524">
    <property type="term" value="F:ATP binding"/>
    <property type="evidence" value="ECO:0007669"/>
    <property type="project" value="UniProtKB-KW"/>
</dbReference>
<dbReference type="Gene3D" id="3.20.20.70">
    <property type="entry name" value="Aldolase class I"/>
    <property type="match status" value="1"/>
</dbReference>
<dbReference type="Gene3D" id="2.20.150.10">
    <property type="entry name" value="putative 5-dehydro-2- deoxygluconokinase"/>
    <property type="match status" value="1"/>
</dbReference>
<gene>
    <name evidence="8" type="primary">iolC</name>
    <name evidence="8" type="ORF">JJJ17_16515</name>
</gene>
<dbReference type="SUPFAM" id="SSF51569">
    <property type="entry name" value="Aldolase"/>
    <property type="match status" value="1"/>
</dbReference>
<dbReference type="SUPFAM" id="SSF53613">
    <property type="entry name" value="Ribokinase-like"/>
    <property type="match status" value="1"/>
</dbReference>
<evidence type="ECO:0000256" key="3">
    <source>
        <dbReference type="ARBA" id="ARBA00022741"/>
    </source>
</evidence>
<dbReference type="Gene3D" id="3.40.1190.20">
    <property type="match status" value="1"/>
</dbReference>
<feature type="domain" description="Carbohydrate kinase PfkB" evidence="6">
    <location>
        <begin position="5"/>
        <end position="319"/>
    </location>
</feature>